<dbReference type="InterPro" id="IPR055372">
    <property type="entry name" value="CBM96"/>
</dbReference>
<evidence type="ECO:0000256" key="9">
    <source>
        <dbReference type="PIRSR" id="PIRSR638970-1"/>
    </source>
</evidence>
<dbReference type="PROSITE" id="PS50022">
    <property type="entry name" value="FA58C_3"/>
    <property type="match status" value="1"/>
</dbReference>
<dbReference type="Gene3D" id="1.50.10.100">
    <property type="entry name" value="Chondroitin AC/alginate lyase"/>
    <property type="match status" value="1"/>
</dbReference>
<comment type="subunit">
    <text evidence="4">Monomer.</text>
</comment>
<evidence type="ECO:0000256" key="8">
    <source>
        <dbReference type="ARBA" id="ARBA00023239"/>
    </source>
</evidence>
<organism evidence="11 12">
    <name type="scientific">Sinomicrobium oceani</name>
    <dbReference type="NCBI Taxonomy" id="1150368"/>
    <lineage>
        <taxon>Bacteria</taxon>
        <taxon>Pseudomonadati</taxon>
        <taxon>Bacteroidota</taxon>
        <taxon>Flavobacteriia</taxon>
        <taxon>Flavobacteriales</taxon>
        <taxon>Flavobacteriaceae</taxon>
        <taxon>Sinomicrobium</taxon>
    </lineage>
</organism>
<dbReference type="SUPFAM" id="SSF48230">
    <property type="entry name" value="Chondroitin AC/alginate lyase"/>
    <property type="match status" value="1"/>
</dbReference>
<dbReference type="InterPro" id="IPR012970">
    <property type="entry name" value="Lyase_8_alpha_N"/>
</dbReference>
<dbReference type="EMBL" id="FPJE01000013">
    <property type="protein sequence ID" value="SFW59215.1"/>
    <property type="molecule type" value="Genomic_DNA"/>
</dbReference>
<dbReference type="Gene3D" id="2.70.98.10">
    <property type="match status" value="1"/>
</dbReference>
<feature type="active site" evidence="9">
    <location>
        <position position="236"/>
    </location>
</feature>
<dbReference type="Pfam" id="PF02884">
    <property type="entry name" value="Lyase_8_C"/>
    <property type="match status" value="1"/>
</dbReference>
<dbReference type="Gene3D" id="2.60.220.10">
    <property type="entry name" value="Polysaccharide lyase family 8-like, C-terminal"/>
    <property type="match status" value="1"/>
</dbReference>
<dbReference type="InterPro" id="IPR038970">
    <property type="entry name" value="Lyase_8"/>
</dbReference>
<feature type="active site" evidence="9">
    <location>
        <position position="227"/>
    </location>
</feature>
<dbReference type="InterPro" id="IPR008979">
    <property type="entry name" value="Galactose-bd-like_sf"/>
</dbReference>
<dbReference type="GO" id="GO:0016837">
    <property type="term" value="F:carbon-oxygen lyase activity, acting on polysaccharides"/>
    <property type="evidence" value="ECO:0007669"/>
    <property type="project" value="UniProtKB-ARBA"/>
</dbReference>
<keyword evidence="8" id="KW-0456">Lyase</keyword>
<evidence type="ECO:0000256" key="4">
    <source>
        <dbReference type="ARBA" id="ARBA00011245"/>
    </source>
</evidence>
<evidence type="ECO:0000256" key="5">
    <source>
        <dbReference type="ARBA" id="ARBA00022525"/>
    </source>
</evidence>
<dbReference type="Pfam" id="PF24517">
    <property type="entry name" value="CBM96"/>
    <property type="match status" value="1"/>
</dbReference>
<evidence type="ECO:0000313" key="12">
    <source>
        <dbReference type="Proteomes" id="UP000182248"/>
    </source>
</evidence>
<dbReference type="SMART" id="SM00231">
    <property type="entry name" value="FA58C"/>
    <property type="match status" value="1"/>
</dbReference>
<keyword evidence="6" id="KW-0732">Signal</keyword>
<feature type="domain" description="F5/8 type C" evidence="10">
    <location>
        <begin position="708"/>
        <end position="845"/>
    </location>
</feature>
<proteinExistence type="inferred from homology"/>
<gene>
    <name evidence="11" type="ORF">SAMN02927921_02560</name>
</gene>
<keyword evidence="5" id="KW-0964">Secreted</keyword>
<feature type="active site" evidence="9">
    <location>
        <position position="290"/>
    </location>
</feature>
<comment type="cofactor">
    <cofactor evidence="1">
        <name>Ca(2+)</name>
        <dbReference type="ChEBI" id="CHEBI:29108"/>
    </cofactor>
</comment>
<reference evidence="11 12" key="1">
    <citation type="submission" date="2016-11" db="EMBL/GenBank/DDBJ databases">
        <authorList>
            <person name="Jaros S."/>
            <person name="Januszkiewicz K."/>
            <person name="Wedrychowicz H."/>
        </authorList>
    </citation>
    <scope>NUCLEOTIDE SEQUENCE [LARGE SCALE GENOMIC DNA]</scope>
    <source>
        <strain evidence="11 12">CGMCC 1.12145</strain>
    </source>
</reference>
<evidence type="ECO:0000313" key="11">
    <source>
        <dbReference type="EMBL" id="SFW59215.1"/>
    </source>
</evidence>
<dbReference type="InterPro" id="IPR008929">
    <property type="entry name" value="Chondroitin_lyas"/>
</dbReference>
<dbReference type="SUPFAM" id="SSF49863">
    <property type="entry name" value="Hyaluronate lyase-like, C-terminal domain"/>
    <property type="match status" value="1"/>
</dbReference>
<accession>A0A1K1QH16</accession>
<dbReference type="SUPFAM" id="SSF74650">
    <property type="entry name" value="Galactose mutarotase-like"/>
    <property type="match status" value="1"/>
</dbReference>
<name>A0A1K1QH16_9FLAO</name>
<dbReference type="NCBIfam" id="TIGR04183">
    <property type="entry name" value="Por_Secre_tail"/>
    <property type="match status" value="1"/>
</dbReference>
<dbReference type="Pfam" id="PF18962">
    <property type="entry name" value="Por_Secre_tail"/>
    <property type="match status" value="1"/>
</dbReference>
<evidence type="ECO:0000256" key="1">
    <source>
        <dbReference type="ARBA" id="ARBA00001913"/>
    </source>
</evidence>
<dbReference type="InterPro" id="IPR004103">
    <property type="entry name" value="Lyase_8_C"/>
</dbReference>
<dbReference type="Pfam" id="PF08124">
    <property type="entry name" value="Lyase_8_N"/>
    <property type="match status" value="1"/>
</dbReference>
<dbReference type="PANTHER" id="PTHR38481">
    <property type="entry name" value="HYALURONATE LYASE"/>
    <property type="match status" value="1"/>
</dbReference>
<dbReference type="GO" id="GO:0005975">
    <property type="term" value="P:carbohydrate metabolic process"/>
    <property type="evidence" value="ECO:0007669"/>
    <property type="project" value="InterPro"/>
</dbReference>
<sequence length="1115" mass="121385">MRKTITLKVFFTFLLWYGIHEEAFSQAVYDSISGRIRSELLLTGAVSSLDATVSDYLNTVQADGSWTDIDYQSDARTMWPANVHLVRLKDMARAYTIPASSHYGSGTLHTAIVNALDFWDTTDPQSDNWWYNQISSPQGLGQILLLLRAGSTPVPSALEAGLIAQMNRGNPASWTGANKLDIAIHYLYRACLLEDDDIMQVAIDEAFYPIVLTTGEGLQHDNSYMQHGAQLMISSYGSVFLDGEYRIADWVRDTPYALSPQKKQLLSGYYKDTYLRTIRGSYIDFSTEGRGISRPNILRKSGEKGRLERAKKVDPANNAAWNAAIARTSGAAAPGYMVVPWHKHFYRGDYTVHQRPGYLFNVRTVSSRTIRTESGNEENLKGVFLPDGATNIQRRGGEYYNIMPVWEWDKIPGTTSAAYTEVPPTATWGEAGSTAFAGGVTDSVYGITAYHLNFKNTTARKAWFFLDDAVVCLGAGINGSGTADITTTINQCWLSGDVLVSGTGGSPGVQTSQTEVFYTDPQWILHDSIGYFIPEGGNVRVSNREQSGSWYGINHSYPDDMVSGDVFKMWVDHGTAPSDATYAYIVVPGMASGADMQSYDLSRIRIVENTPAVQAVKYEDADMMQVVFYQAGTLSDGDVSLTVDRPCTVMLKGLEEEEVKVYIADPAQQQSTVTLFADVPGIPGTRQLECPLPAAPHSGATAYVVIDENTPEAGEILTGLPIIQVTASADDGNVPANTIDDNLGTRWSAEGDGQWIRFDLGTVHTITGLGVGWYLGDQRSSSFDVEVSADGTGWTDIYSGTSAGNTTAQENYDLPDTSGRYVRIIGHGNSSNDWNSITEVDIFGYMDMATATYGAVGDAFVRDGSYADTNYGGNTSLILKKDGTGYSREVYLQFDLDSAQLPVSNAVLRLYCSYGNTTAESSQWQLSLVPDNSWTESGITWNNKPAGTTVLDTRPGTATPGYTDWDITTAVNSLSSGGLLSLVLVSTVGGQTTDAGFVSSEALSAAQHPEIICTYESLPDTSARVSMLPEVQELQTTEENTVLFPNPLSFGKGTISSDVIIRSVKVYSKDGRLVQQTDRLNTTGYELDLTGFAPGFYFVVISGDTTEVTKKVVKP</sequence>
<dbReference type="Proteomes" id="UP000182248">
    <property type="component" value="Unassembled WGS sequence"/>
</dbReference>
<evidence type="ECO:0000256" key="3">
    <source>
        <dbReference type="ARBA" id="ARBA00006699"/>
    </source>
</evidence>
<keyword evidence="7" id="KW-0106">Calcium</keyword>
<dbReference type="InterPro" id="IPR011013">
    <property type="entry name" value="Gal_mutarotase_sf_dom"/>
</dbReference>
<comment type="subcellular location">
    <subcellularLocation>
        <location evidence="2">Secreted</location>
    </subcellularLocation>
</comment>
<dbReference type="GO" id="GO:0030246">
    <property type="term" value="F:carbohydrate binding"/>
    <property type="evidence" value="ECO:0007669"/>
    <property type="project" value="InterPro"/>
</dbReference>
<evidence type="ECO:0000259" key="10">
    <source>
        <dbReference type="PROSITE" id="PS50022"/>
    </source>
</evidence>
<dbReference type="AlphaFoldDB" id="A0A1K1QH16"/>
<dbReference type="RefSeq" id="WP_072317776.1">
    <property type="nucleotide sequence ID" value="NZ_FPJE01000013.1"/>
</dbReference>
<evidence type="ECO:0000256" key="2">
    <source>
        <dbReference type="ARBA" id="ARBA00004613"/>
    </source>
</evidence>
<protein>
    <submittedName>
        <fullName evidence="11">Por secretion system C-terminal sorting domain-containing protein</fullName>
    </submittedName>
</protein>
<dbReference type="CDD" id="cd01083">
    <property type="entry name" value="GAG_Lyase"/>
    <property type="match status" value="1"/>
</dbReference>
<keyword evidence="12" id="KW-1185">Reference proteome</keyword>
<dbReference type="GO" id="GO:0005576">
    <property type="term" value="C:extracellular region"/>
    <property type="evidence" value="ECO:0007669"/>
    <property type="project" value="UniProtKB-SubCell"/>
</dbReference>
<evidence type="ECO:0000256" key="7">
    <source>
        <dbReference type="ARBA" id="ARBA00022837"/>
    </source>
</evidence>
<dbReference type="InterPro" id="IPR000421">
    <property type="entry name" value="FA58C"/>
</dbReference>
<dbReference type="InterPro" id="IPR014718">
    <property type="entry name" value="GH-type_carb-bd"/>
</dbReference>
<dbReference type="OrthoDB" id="6394136at2"/>
<dbReference type="Pfam" id="PF02278">
    <property type="entry name" value="Lyase_8"/>
    <property type="match status" value="1"/>
</dbReference>
<dbReference type="PANTHER" id="PTHR38481:SF1">
    <property type="entry name" value="HYALURONATE LYASE"/>
    <property type="match status" value="1"/>
</dbReference>
<dbReference type="SUPFAM" id="SSF49785">
    <property type="entry name" value="Galactose-binding domain-like"/>
    <property type="match status" value="1"/>
</dbReference>
<evidence type="ECO:0000256" key="6">
    <source>
        <dbReference type="ARBA" id="ARBA00022729"/>
    </source>
</evidence>
<dbReference type="InterPro" id="IPR026444">
    <property type="entry name" value="Secre_tail"/>
</dbReference>
<dbReference type="InterPro" id="IPR003159">
    <property type="entry name" value="Lyase_8_central_dom"/>
</dbReference>
<dbReference type="STRING" id="1150368.SAMN02927921_02560"/>
<dbReference type="InterPro" id="IPR011071">
    <property type="entry name" value="Lyase_8-like_C"/>
</dbReference>
<comment type="similarity">
    <text evidence="3">Belongs to the polysaccharide lyase 8 family.</text>
</comment>
<dbReference type="NCBIfam" id="NF033679">
    <property type="entry name" value="DNRLRE_dom"/>
    <property type="match status" value="1"/>
</dbReference>
<dbReference type="Gene3D" id="2.60.120.260">
    <property type="entry name" value="Galactose-binding domain-like"/>
    <property type="match status" value="1"/>
</dbReference>
<dbReference type="Pfam" id="PF00754">
    <property type="entry name" value="F5_F8_type_C"/>
    <property type="match status" value="1"/>
</dbReference>